<evidence type="ECO:0000256" key="2">
    <source>
        <dbReference type="ARBA" id="ARBA00022603"/>
    </source>
</evidence>
<evidence type="ECO:0000256" key="4">
    <source>
        <dbReference type="RuleBase" id="RU362030"/>
    </source>
</evidence>
<proteinExistence type="inferred from homology"/>
<sequence length="335" mass="37663">MQTESGHQRPIVTFSRLIGLLLVLTLCTPAAWAVESGMLSITAEGVTAARAIFAQHPDQKVRNDDYLAMKLVAPEYWHYSLMKPDFETGMLVTRTYRITTNFYVNARTKHMDALLMQAAENGAVQVVNLGAGYDSRAYRFRETMPTVRFFEIDLPAMIEEKKRRLAEALGKVPDYVAYVPIDFNIQNIPDELRKAGYDPSRKTFFIWEGVTYYISAEAVDSTLRFIATQSATGSSVVFDYMPLGVIQGDFKRYPDARALSFWVAYRGEPFVFGIPEGDSATYVSKRGLKVMSDLHPKDLENRYLTRSDGTLDGPCCSAFRIMHAVVPSMHPSGVD</sequence>
<dbReference type="GO" id="GO:0032259">
    <property type="term" value="P:methylation"/>
    <property type="evidence" value="ECO:0007669"/>
    <property type="project" value="UniProtKB-KW"/>
</dbReference>
<dbReference type="EMBL" id="AP021874">
    <property type="protein sequence ID" value="BBO71590.1"/>
    <property type="molecule type" value="Genomic_DNA"/>
</dbReference>
<keyword evidence="6" id="KW-1185">Reference proteome</keyword>
<gene>
    <name evidence="5" type="ORF">DSCA_55200</name>
</gene>
<dbReference type="Proteomes" id="UP000427906">
    <property type="component" value="Chromosome"/>
</dbReference>
<dbReference type="GO" id="GO:0008168">
    <property type="term" value="F:methyltransferase activity"/>
    <property type="evidence" value="ECO:0007669"/>
    <property type="project" value="UniProtKB-UniRule"/>
</dbReference>
<dbReference type="NCBIfam" id="TIGR00027">
    <property type="entry name" value="mthyl_TIGR00027"/>
    <property type="match status" value="1"/>
</dbReference>
<evidence type="ECO:0000256" key="3">
    <source>
        <dbReference type="ARBA" id="ARBA00022679"/>
    </source>
</evidence>
<keyword evidence="3" id="KW-0808">Transferase</keyword>
<comment type="similarity">
    <text evidence="1 4">Belongs to the UPF0677 family.</text>
</comment>
<name>A0A5K7YTE6_9BACT</name>
<dbReference type="OrthoDB" id="9806164at2"/>
<evidence type="ECO:0000313" key="6">
    <source>
        <dbReference type="Proteomes" id="UP000427906"/>
    </source>
</evidence>
<reference evidence="5 6" key="1">
    <citation type="submission" date="2019-11" db="EMBL/GenBank/DDBJ databases">
        <title>Comparative genomics of hydrocarbon-degrading Desulfosarcina strains.</title>
        <authorList>
            <person name="Watanabe M."/>
            <person name="Kojima H."/>
            <person name="Fukui M."/>
        </authorList>
    </citation>
    <scope>NUCLEOTIDE SEQUENCE [LARGE SCALE GENOMIC DNA]</scope>
    <source>
        <strain evidence="5 6">PL12</strain>
    </source>
</reference>
<accession>A0A5K7YTE6</accession>
<dbReference type="InterPro" id="IPR011610">
    <property type="entry name" value="SAM_mthyl_Trfase_ML2640-like"/>
</dbReference>
<dbReference type="SUPFAM" id="SSF53335">
    <property type="entry name" value="S-adenosyl-L-methionine-dependent methyltransferases"/>
    <property type="match status" value="1"/>
</dbReference>
<comment type="function">
    <text evidence="4">Exhibits S-adenosyl-L-methionine-dependent methyltransferase activity.</text>
</comment>
<dbReference type="PANTHER" id="PTHR43619:SF2">
    <property type="entry name" value="S-ADENOSYL-L-METHIONINE-DEPENDENT METHYLTRANSFERASES SUPERFAMILY PROTEIN"/>
    <property type="match status" value="1"/>
</dbReference>
<dbReference type="RefSeq" id="WP_155319402.1">
    <property type="nucleotide sequence ID" value="NZ_AP021874.1"/>
</dbReference>
<dbReference type="Gene3D" id="3.40.50.150">
    <property type="entry name" value="Vaccinia Virus protein VP39"/>
    <property type="match status" value="1"/>
</dbReference>
<dbReference type="InterPro" id="IPR029063">
    <property type="entry name" value="SAM-dependent_MTases_sf"/>
</dbReference>
<dbReference type="KEGG" id="dalk:DSCA_55200"/>
<evidence type="ECO:0000256" key="1">
    <source>
        <dbReference type="ARBA" id="ARBA00008138"/>
    </source>
</evidence>
<keyword evidence="4" id="KW-0949">S-adenosyl-L-methionine</keyword>
<dbReference type="EC" id="2.1.1.-" evidence="4"/>
<dbReference type="Pfam" id="PF04072">
    <property type="entry name" value="LCM"/>
    <property type="match status" value="1"/>
</dbReference>
<keyword evidence="2 4" id="KW-0489">Methyltransferase</keyword>
<protein>
    <recommendedName>
        <fullName evidence="4">S-adenosyl-L-methionine-dependent methyltransferase</fullName>
        <ecNumber evidence="4">2.1.1.-</ecNumber>
    </recommendedName>
</protein>
<evidence type="ECO:0000313" key="5">
    <source>
        <dbReference type="EMBL" id="BBO71590.1"/>
    </source>
</evidence>
<dbReference type="PANTHER" id="PTHR43619">
    <property type="entry name" value="S-ADENOSYL-L-METHIONINE-DEPENDENT METHYLTRANSFERASE YKTD-RELATED"/>
    <property type="match status" value="1"/>
</dbReference>
<dbReference type="AlphaFoldDB" id="A0A5K7YTE6"/>
<organism evidence="5 6">
    <name type="scientific">Desulfosarcina alkanivorans</name>
    <dbReference type="NCBI Taxonomy" id="571177"/>
    <lineage>
        <taxon>Bacteria</taxon>
        <taxon>Pseudomonadati</taxon>
        <taxon>Thermodesulfobacteriota</taxon>
        <taxon>Desulfobacteria</taxon>
        <taxon>Desulfobacterales</taxon>
        <taxon>Desulfosarcinaceae</taxon>
        <taxon>Desulfosarcina</taxon>
    </lineage>
</organism>
<dbReference type="InterPro" id="IPR007213">
    <property type="entry name" value="Ppm1/Ppm2/Tcmp"/>
</dbReference>